<comment type="similarity">
    <text evidence="1">Belongs to the DNA polymerase type-B family.</text>
</comment>
<dbReference type="EMBL" id="LSYV01000044">
    <property type="protein sequence ID" value="KXZ46501.1"/>
    <property type="molecule type" value="Genomic_DNA"/>
</dbReference>
<reference evidence="11" key="1">
    <citation type="journal article" date="2016" name="Nat. Commun.">
        <title>The Gonium pectorale genome demonstrates co-option of cell cycle regulation during the evolution of multicellularity.</title>
        <authorList>
            <person name="Hanschen E.R."/>
            <person name="Marriage T.N."/>
            <person name="Ferris P.J."/>
            <person name="Hamaji T."/>
            <person name="Toyoda A."/>
            <person name="Fujiyama A."/>
            <person name="Neme R."/>
            <person name="Noguchi H."/>
            <person name="Minakuchi Y."/>
            <person name="Suzuki M."/>
            <person name="Kawai-Toyooka H."/>
            <person name="Smith D.R."/>
            <person name="Sparks H."/>
            <person name="Anderson J."/>
            <person name="Bakaric R."/>
            <person name="Luria V."/>
            <person name="Karger A."/>
            <person name="Kirschner M.W."/>
            <person name="Durand P.M."/>
            <person name="Michod R.E."/>
            <person name="Nozaki H."/>
            <person name="Olson B.J."/>
        </authorList>
    </citation>
    <scope>NUCLEOTIDE SEQUENCE [LARGE SCALE GENOMIC DNA]</scope>
    <source>
        <strain evidence="11">NIES-2863</strain>
    </source>
</reference>
<evidence type="ECO:0000313" key="10">
    <source>
        <dbReference type="EMBL" id="KXZ46501.1"/>
    </source>
</evidence>
<dbReference type="Proteomes" id="UP000075714">
    <property type="component" value="Unassembled WGS sequence"/>
</dbReference>
<sequence length="1066" mass="121274">MNSLQSCAKWIDDGVDRYDSASFDGFVSMTLRTADYTPIGGGSYIELPACIRAKKACINIKNTDDKCFLYCLLHAVMGHEIPHHPERITWYKGREGLILEPPSATYPPQPKHLPLFERANDMTISVFAIQRKQARDGTYQVGSIEPFHISKHTSQRGRQADLLLYEDEESGKAHYVVVKDLSALLRSQVTEHEGRVEFCRHCLSHFPSKEALVAHQALSCTDHAAVRVSLPTKGQDDVMEFTNHHNKIRAPFVIYADCESILFREESACGSSSAKVSTHKPISFRYAVVGPSKEVTQTRTFEGLDATQRFINAIVDDTLAISDSINSTNLPIKWLPGQEAAHKRAQCCYLCEQRFSWPELHKVADHDHFTGEYRGPACERCNKRARKDRVSVPIFFHNGKGYDFHHIMTHIGEFLTGHPEITLSCIPLNTEKYLTFGLSRRTDYVNAQGKETHKTATFAAFKDSHQFMASSLDRLVESLKASDRALGTSSFTRTRSYLQTHGYTASQSELLLQKGIFPYEWFDSASKLDHELGCRSFRDYHDLYLATDVFLLADVFEAFRDMCIEHFHLDPAHYYTNPGTFWDAALRRSGVRLELLTDIDMVLMFEKGMRGGISMISTRYAKANNPQVQGYDPSQPASWITYLDANSLYAWAMQRPLPVGGFEWADPAAFTREKIMTLDDEGSRGYVLMVDLAYPPELHEAHNLYPLAPEHMLVTEDMASPYNHRVAAACRLSLGECHKLVPNLHDKQNYVLHYTNLKTYLGLGMRLLRVHKVIEFDQRPWLRDYIADNTRQRTLAKAAKDAFLSDLWKISSNAVFGKTMENVRKRCCLDIRTKADKFTAKALSSPRLQNVTRFGENLVCLHMRKTSVVINKPIYVGMCIMDLFKTLMYNFHYNTMLARYGHEHCRLLFTDTDSLCYHITTPDVYVDMASMREAFDFSEYPRDHPLHSTENCAVSGRFKDETSGTPISEFVGLKPKMYAFRTDTTEKRTAKGIKKSVEIGFAEYRQALEGGTCTKVTQLAIRSFKHQLHTVQQTKVGLSPIDTKRYVMDDGVTTLAYGHKDTPSCE</sequence>
<dbReference type="OrthoDB" id="8191949at2759"/>
<keyword evidence="11" id="KW-1185">Reference proteome</keyword>
<dbReference type="PANTHER" id="PTHR31511:SF12">
    <property type="entry name" value="RHO TERMINATION FACTOR N-TERMINAL DOMAIN-CONTAINING PROTEIN"/>
    <property type="match status" value="1"/>
</dbReference>
<dbReference type="InterPro" id="IPR004868">
    <property type="entry name" value="DNA-dir_DNA_pol_B_mt/vir"/>
</dbReference>
<evidence type="ECO:0000256" key="8">
    <source>
        <dbReference type="ARBA" id="ARBA00049244"/>
    </source>
</evidence>
<dbReference type="EC" id="2.7.7.7" evidence="2"/>
<evidence type="ECO:0000256" key="4">
    <source>
        <dbReference type="ARBA" id="ARBA00022695"/>
    </source>
</evidence>
<keyword evidence="3" id="KW-0808">Transferase</keyword>
<comment type="catalytic activity">
    <reaction evidence="8">
        <text>DNA(n) + a 2'-deoxyribonucleoside 5'-triphosphate = DNA(n+1) + diphosphate</text>
        <dbReference type="Rhea" id="RHEA:22508"/>
        <dbReference type="Rhea" id="RHEA-COMP:17339"/>
        <dbReference type="Rhea" id="RHEA-COMP:17340"/>
        <dbReference type="ChEBI" id="CHEBI:33019"/>
        <dbReference type="ChEBI" id="CHEBI:61560"/>
        <dbReference type="ChEBI" id="CHEBI:173112"/>
        <dbReference type="EC" id="2.7.7.7"/>
    </reaction>
</comment>
<dbReference type="Gene3D" id="3.40.1800.10">
    <property type="entry name" value="His-Me finger endonucleases"/>
    <property type="match status" value="1"/>
</dbReference>
<dbReference type="GO" id="GO:0006260">
    <property type="term" value="P:DNA replication"/>
    <property type="evidence" value="ECO:0007669"/>
    <property type="project" value="UniProtKB-KW"/>
</dbReference>
<dbReference type="Pfam" id="PF03175">
    <property type="entry name" value="DNA_pol_B_2"/>
    <property type="match status" value="1"/>
</dbReference>
<evidence type="ECO:0000256" key="5">
    <source>
        <dbReference type="ARBA" id="ARBA00022705"/>
    </source>
</evidence>
<evidence type="ECO:0000256" key="1">
    <source>
        <dbReference type="ARBA" id="ARBA00005755"/>
    </source>
</evidence>
<dbReference type="SUPFAM" id="SSF56672">
    <property type="entry name" value="DNA/RNA polymerases"/>
    <property type="match status" value="1"/>
</dbReference>
<comment type="caution">
    <text evidence="10">The sequence shown here is derived from an EMBL/GenBank/DDBJ whole genome shotgun (WGS) entry which is preliminary data.</text>
</comment>
<evidence type="ECO:0000259" key="9">
    <source>
        <dbReference type="Pfam" id="PF03175"/>
    </source>
</evidence>
<dbReference type="PANTHER" id="PTHR31511">
    <property type="entry name" value="PROTEIN CBG23764"/>
    <property type="match status" value="1"/>
</dbReference>
<organism evidence="10 11">
    <name type="scientific">Gonium pectorale</name>
    <name type="common">Green alga</name>
    <dbReference type="NCBI Taxonomy" id="33097"/>
    <lineage>
        <taxon>Eukaryota</taxon>
        <taxon>Viridiplantae</taxon>
        <taxon>Chlorophyta</taxon>
        <taxon>core chlorophytes</taxon>
        <taxon>Chlorophyceae</taxon>
        <taxon>CS clade</taxon>
        <taxon>Chlamydomonadales</taxon>
        <taxon>Volvocaceae</taxon>
        <taxon>Gonium</taxon>
    </lineage>
</organism>
<dbReference type="SUPFAM" id="SSF53098">
    <property type="entry name" value="Ribonuclease H-like"/>
    <property type="match status" value="1"/>
</dbReference>
<keyword evidence="4" id="KW-0548">Nucleotidyltransferase</keyword>
<keyword evidence="5" id="KW-0235">DNA replication</keyword>
<accession>A0A150G9J0</accession>
<proteinExistence type="inferred from homology"/>
<dbReference type="SUPFAM" id="SSF54060">
    <property type="entry name" value="His-Me finger endonucleases"/>
    <property type="match status" value="1"/>
</dbReference>
<evidence type="ECO:0000256" key="2">
    <source>
        <dbReference type="ARBA" id="ARBA00012417"/>
    </source>
</evidence>
<dbReference type="InterPro" id="IPR038563">
    <property type="entry name" value="Endonuclease_7_sf"/>
</dbReference>
<dbReference type="GO" id="GO:0000166">
    <property type="term" value="F:nucleotide binding"/>
    <property type="evidence" value="ECO:0007669"/>
    <property type="project" value="InterPro"/>
</dbReference>
<gene>
    <name evidence="10" type="ORF">GPECTOR_43g938</name>
</gene>
<dbReference type="AlphaFoldDB" id="A0A150G9J0"/>
<evidence type="ECO:0000256" key="6">
    <source>
        <dbReference type="ARBA" id="ARBA00022932"/>
    </source>
</evidence>
<protein>
    <recommendedName>
        <fullName evidence="2">DNA-directed DNA polymerase</fullName>
        <ecNumber evidence="2">2.7.7.7</ecNumber>
    </recommendedName>
</protein>
<dbReference type="InterPro" id="IPR004211">
    <property type="entry name" value="Endonuclease_7"/>
</dbReference>
<dbReference type="Pfam" id="PF02945">
    <property type="entry name" value="Endonuclease_7"/>
    <property type="match status" value="1"/>
</dbReference>
<keyword evidence="6" id="KW-0239">DNA-directed DNA polymerase</keyword>
<dbReference type="GO" id="GO:0003887">
    <property type="term" value="F:DNA-directed DNA polymerase activity"/>
    <property type="evidence" value="ECO:0007669"/>
    <property type="project" value="UniProtKB-KW"/>
</dbReference>
<dbReference type="InterPro" id="IPR012337">
    <property type="entry name" value="RNaseH-like_sf"/>
</dbReference>
<evidence type="ECO:0000313" key="11">
    <source>
        <dbReference type="Proteomes" id="UP000075714"/>
    </source>
</evidence>
<dbReference type="InterPro" id="IPR044925">
    <property type="entry name" value="His-Me_finger_sf"/>
</dbReference>
<dbReference type="InterPro" id="IPR043502">
    <property type="entry name" value="DNA/RNA_pol_sf"/>
</dbReference>
<feature type="domain" description="DNA-directed DNA polymerase family B mitochondria/virus" evidence="9">
    <location>
        <begin position="640"/>
        <end position="819"/>
    </location>
</feature>
<dbReference type="STRING" id="33097.A0A150G9J0"/>
<name>A0A150G9J0_GONPE</name>
<dbReference type="GO" id="GO:0003677">
    <property type="term" value="F:DNA binding"/>
    <property type="evidence" value="ECO:0007669"/>
    <property type="project" value="UniProtKB-KW"/>
</dbReference>
<keyword evidence="7" id="KW-0238">DNA-binding</keyword>
<evidence type="ECO:0000256" key="3">
    <source>
        <dbReference type="ARBA" id="ARBA00022679"/>
    </source>
</evidence>
<evidence type="ECO:0000256" key="7">
    <source>
        <dbReference type="ARBA" id="ARBA00023125"/>
    </source>
</evidence>